<evidence type="ECO:0000256" key="5">
    <source>
        <dbReference type="PROSITE-ProRule" id="PRU01240"/>
    </source>
</evidence>
<feature type="active site" description="Charge relay system" evidence="5">
    <location>
        <position position="489"/>
    </location>
</feature>
<organism evidence="9 10">
    <name type="scientific">Rohdeia mirabilis</name>
    <dbReference type="NCBI Taxonomy" id="2528008"/>
    <lineage>
        <taxon>Bacteria</taxon>
        <taxon>Pseudomonadati</taxon>
        <taxon>Planctomycetota</taxon>
        <taxon>Planctomycetia</taxon>
        <taxon>Planctomycetia incertae sedis</taxon>
        <taxon>Rohdeia</taxon>
    </lineage>
</organism>
<evidence type="ECO:0000256" key="2">
    <source>
        <dbReference type="ARBA" id="ARBA00022670"/>
    </source>
</evidence>
<protein>
    <submittedName>
        <fullName evidence="9">Subtilisin DY</fullName>
        <ecNumber evidence="9">3.4.21.62</ecNumber>
    </submittedName>
</protein>
<dbReference type="EMBL" id="CP036290">
    <property type="protein sequence ID" value="QDU86335.1"/>
    <property type="molecule type" value="Genomic_DNA"/>
</dbReference>
<proteinExistence type="inferred from homology"/>
<evidence type="ECO:0000256" key="7">
    <source>
        <dbReference type="SAM" id="MobiDB-lite"/>
    </source>
</evidence>
<keyword evidence="3 5" id="KW-0378">Hydrolase</keyword>
<dbReference type="Gene3D" id="3.40.50.200">
    <property type="entry name" value="Peptidase S8/S53 domain"/>
    <property type="match status" value="1"/>
</dbReference>
<evidence type="ECO:0000256" key="3">
    <source>
        <dbReference type="ARBA" id="ARBA00022801"/>
    </source>
</evidence>
<reference evidence="9 10" key="1">
    <citation type="submission" date="2019-02" db="EMBL/GenBank/DDBJ databases">
        <title>Deep-cultivation of Planctomycetes and their phenomic and genomic characterization uncovers novel biology.</title>
        <authorList>
            <person name="Wiegand S."/>
            <person name="Jogler M."/>
            <person name="Boedeker C."/>
            <person name="Pinto D."/>
            <person name="Vollmers J."/>
            <person name="Rivas-Marin E."/>
            <person name="Kohn T."/>
            <person name="Peeters S.H."/>
            <person name="Heuer A."/>
            <person name="Rast P."/>
            <person name="Oberbeckmann S."/>
            <person name="Bunk B."/>
            <person name="Jeske O."/>
            <person name="Meyerdierks A."/>
            <person name="Storesund J.E."/>
            <person name="Kallscheuer N."/>
            <person name="Luecker S."/>
            <person name="Lage O.M."/>
            <person name="Pohl T."/>
            <person name="Merkel B.J."/>
            <person name="Hornburger P."/>
            <person name="Mueller R.-W."/>
            <person name="Bruemmer F."/>
            <person name="Labrenz M."/>
            <person name="Spormann A.M."/>
            <person name="Op den Camp H."/>
            <person name="Overmann J."/>
            <person name="Amann R."/>
            <person name="Jetten M.S.M."/>
            <person name="Mascher T."/>
            <person name="Medema M.H."/>
            <person name="Devos D.P."/>
            <person name="Kaster A.-K."/>
            <person name="Ovreas L."/>
            <person name="Rohde M."/>
            <person name="Galperin M.Y."/>
            <person name="Jogler C."/>
        </authorList>
    </citation>
    <scope>NUCLEOTIDE SEQUENCE [LARGE SCALE GENOMIC DNA]</scope>
    <source>
        <strain evidence="9 10">Pla163</strain>
    </source>
</reference>
<keyword evidence="4 5" id="KW-0720">Serine protease</keyword>
<evidence type="ECO:0000256" key="1">
    <source>
        <dbReference type="ARBA" id="ARBA00011073"/>
    </source>
</evidence>
<dbReference type="GO" id="GO:0006508">
    <property type="term" value="P:proteolysis"/>
    <property type="evidence" value="ECO:0007669"/>
    <property type="project" value="UniProtKB-KW"/>
</dbReference>
<dbReference type="PROSITE" id="PS00138">
    <property type="entry name" value="SUBTILASE_SER"/>
    <property type="match status" value="1"/>
</dbReference>
<dbReference type="Pfam" id="PF00082">
    <property type="entry name" value="Peptidase_S8"/>
    <property type="match status" value="1"/>
</dbReference>
<dbReference type="InterPro" id="IPR050131">
    <property type="entry name" value="Peptidase_S8_subtilisin-like"/>
</dbReference>
<feature type="region of interest" description="Disordered" evidence="7">
    <location>
        <begin position="1"/>
        <end position="31"/>
    </location>
</feature>
<feature type="domain" description="Peptidase S8/S53" evidence="8">
    <location>
        <begin position="283"/>
        <end position="537"/>
    </location>
</feature>
<dbReference type="PANTHER" id="PTHR43806">
    <property type="entry name" value="PEPTIDASE S8"/>
    <property type="match status" value="1"/>
</dbReference>
<evidence type="ECO:0000313" key="10">
    <source>
        <dbReference type="Proteomes" id="UP000319342"/>
    </source>
</evidence>
<dbReference type="InterPro" id="IPR036852">
    <property type="entry name" value="Peptidase_S8/S53_dom_sf"/>
</dbReference>
<dbReference type="SUPFAM" id="SSF52743">
    <property type="entry name" value="Subtilisin-like"/>
    <property type="match status" value="1"/>
</dbReference>
<dbReference type="PROSITE" id="PS00137">
    <property type="entry name" value="SUBTILASE_HIS"/>
    <property type="match status" value="1"/>
</dbReference>
<sequence>MTRTDRGDGTRGPQGDVRPLAEASGRPVRAASRARVRPLAAAVLAVGLAAHGSSALAASAPQQSLEPTYTYQGSTRALTIDPTGFVVQHSFPEAHLVELVLDKFGVDATVTPWHVAGTAWVALPPSLRTTRDVVELVDAIGWEQGVTFASPRFVDARGDGLVATKDLLVAFEPGVGEVLAEQLLVPYGEVLQHEPAGLEDTYLVRTEFVDGFGVLAAAEALASLPETRWCDLDFQLEVRLDQVPNDPLYPSQWSLRNTGQLGGPGGYDLDAPAAWAVTTGVDTVVVGVLDDGVQQDHPDIMQVPGVDFTGSGSNGGPATACDRHGTAVAGCIAAGMNNGLGTTGVAPGVRVKSLKVFTTTTVCNGQGAFQVSWFLNALEHCRVNDVRVTNTSLGFAPVTSITQKFDSTRAAGIVHFASAGNSAGAIGYPAEVASVNAVGSIDPDGDRSAFSCFGPALAFAGPGQTVWTTDRTGADGFAGADYTTLSGTSFASPFVAGVAALVLSVDPALTAAEVESALATTAMDLGPLGRDDDFGYGLVQAGGAVQWTQSGLAAKFAPTIAALDPSAVPVLAPDASGTLTVLGTNLTNVSGVRLGGTTLPYADVTIIDDGQIDVRYTRLPSLGLVDVELIHAGGSVLSTVNSIVVASPTIDLTDSGSVGLDRSAGVELFVASSSYDFYYLIGSLVHQPTLVPGIIDSDLGGGDMAQLHLLAMGSIPPDLGHARQLVSILNLPLGLDLHFQAGIVEFAAPALPLITTGVQSGTILY</sequence>
<dbReference type="PRINTS" id="PR00723">
    <property type="entry name" value="SUBTILISIN"/>
</dbReference>
<dbReference type="PROSITE" id="PS51892">
    <property type="entry name" value="SUBTILASE"/>
    <property type="match status" value="1"/>
</dbReference>
<evidence type="ECO:0000256" key="6">
    <source>
        <dbReference type="RuleBase" id="RU003355"/>
    </source>
</evidence>
<evidence type="ECO:0000259" key="8">
    <source>
        <dbReference type="Pfam" id="PF00082"/>
    </source>
</evidence>
<dbReference type="InterPro" id="IPR022398">
    <property type="entry name" value="Peptidase_S8_His-AS"/>
</dbReference>
<dbReference type="EC" id="3.4.21.62" evidence="9"/>
<dbReference type="InterPro" id="IPR014756">
    <property type="entry name" value="Ig_E-set"/>
</dbReference>
<dbReference type="InterPro" id="IPR023828">
    <property type="entry name" value="Peptidase_S8_Ser-AS"/>
</dbReference>
<keyword evidence="2 5" id="KW-0645">Protease</keyword>
<dbReference type="PANTHER" id="PTHR43806:SF11">
    <property type="entry name" value="CEREVISIN-RELATED"/>
    <property type="match status" value="1"/>
</dbReference>
<evidence type="ECO:0000256" key="4">
    <source>
        <dbReference type="ARBA" id="ARBA00022825"/>
    </source>
</evidence>
<feature type="active site" description="Charge relay system" evidence="5">
    <location>
        <position position="324"/>
    </location>
</feature>
<evidence type="ECO:0000313" key="9">
    <source>
        <dbReference type="EMBL" id="QDU86335.1"/>
    </source>
</evidence>
<gene>
    <name evidence="9" type="primary">apr</name>
    <name evidence="9" type="ORF">Pla163_34860</name>
</gene>
<dbReference type="PROSITE" id="PS00136">
    <property type="entry name" value="SUBTILASE_ASP"/>
    <property type="match status" value="1"/>
</dbReference>
<dbReference type="AlphaFoldDB" id="A0A518D4D4"/>
<dbReference type="GO" id="GO:0004252">
    <property type="term" value="F:serine-type endopeptidase activity"/>
    <property type="evidence" value="ECO:0007669"/>
    <property type="project" value="UniProtKB-UniRule"/>
</dbReference>
<dbReference type="InterPro" id="IPR013783">
    <property type="entry name" value="Ig-like_fold"/>
</dbReference>
<keyword evidence="10" id="KW-1185">Reference proteome</keyword>
<name>A0A518D4D4_9BACT</name>
<dbReference type="InterPro" id="IPR000209">
    <property type="entry name" value="Peptidase_S8/S53_dom"/>
</dbReference>
<accession>A0A518D4D4</accession>
<dbReference type="Gene3D" id="2.60.40.10">
    <property type="entry name" value="Immunoglobulins"/>
    <property type="match status" value="1"/>
</dbReference>
<dbReference type="InterPro" id="IPR023827">
    <property type="entry name" value="Peptidase_S8_Asp-AS"/>
</dbReference>
<feature type="active site" description="Charge relay system" evidence="5">
    <location>
        <position position="290"/>
    </location>
</feature>
<dbReference type="SUPFAM" id="SSF81296">
    <property type="entry name" value="E set domains"/>
    <property type="match status" value="1"/>
</dbReference>
<comment type="similarity">
    <text evidence="1 5 6">Belongs to the peptidase S8 family.</text>
</comment>
<dbReference type="InterPro" id="IPR015500">
    <property type="entry name" value="Peptidase_S8_subtilisin-rel"/>
</dbReference>
<dbReference type="Proteomes" id="UP000319342">
    <property type="component" value="Chromosome"/>
</dbReference>